<protein>
    <recommendedName>
        <fullName evidence="6">rRNA methyltransferase 2, mitochondrial</fullName>
    </recommendedName>
</protein>
<comment type="similarity">
    <text evidence="1">Belongs to the class I-like SAM-binding methyltransferase superfamily. RNA methyltransferase RlmE family.</text>
</comment>
<evidence type="ECO:0000313" key="9">
    <source>
        <dbReference type="Proteomes" id="UP000187455"/>
    </source>
</evidence>
<dbReference type="AlphaFoldDB" id="A0A1R0GVF5"/>
<dbReference type="OrthoDB" id="20105at2759"/>
<keyword evidence="5" id="KW-0949">S-adenosyl-L-methionine</keyword>
<dbReference type="STRING" id="133383.A0A1R0GVF5"/>
<proteinExistence type="inferred from homology"/>
<sequence length="130" mass="14280">MYYFQIRKVGSVIIDCGAAPGGWSQVTSEILKKPNTIAENEQIFNLNFAEDSKHPSDNDIPSIISIDLNSMRPIKGVSFIKGDFRTKETKYRVVSSIGENRRVGLILSDMAPNISGNGVVDDSNSMVSLI</sequence>
<evidence type="ECO:0000256" key="6">
    <source>
        <dbReference type="ARBA" id="ARBA00041184"/>
    </source>
</evidence>
<dbReference type="InterPro" id="IPR002877">
    <property type="entry name" value="RNA_MeTrfase_FtsJ_dom"/>
</dbReference>
<evidence type="ECO:0000256" key="4">
    <source>
        <dbReference type="ARBA" id="ARBA00022679"/>
    </source>
</evidence>
<dbReference type="PANTHER" id="PTHR10920">
    <property type="entry name" value="RIBOSOMAL RNA METHYLTRANSFERASE"/>
    <property type="match status" value="1"/>
</dbReference>
<keyword evidence="4 8" id="KW-0808">Transferase</keyword>
<feature type="domain" description="Ribosomal RNA methyltransferase FtsJ" evidence="7">
    <location>
        <begin position="4"/>
        <end position="126"/>
    </location>
</feature>
<dbReference type="SUPFAM" id="SSF53335">
    <property type="entry name" value="S-adenosyl-L-methionine-dependent methyltransferases"/>
    <property type="match status" value="1"/>
</dbReference>
<comment type="caution">
    <text evidence="8">The sequence shown here is derived from an EMBL/GenBank/DDBJ whole genome shotgun (WGS) entry which is preliminary data.</text>
</comment>
<dbReference type="Pfam" id="PF01728">
    <property type="entry name" value="FtsJ"/>
    <property type="match status" value="1"/>
</dbReference>
<dbReference type="InterPro" id="IPR050082">
    <property type="entry name" value="RNA_methyltr_RlmE"/>
</dbReference>
<evidence type="ECO:0000259" key="7">
    <source>
        <dbReference type="Pfam" id="PF01728"/>
    </source>
</evidence>
<gene>
    <name evidence="8" type="ORF">AYI68_g5009</name>
</gene>
<dbReference type="Proteomes" id="UP000187455">
    <property type="component" value="Unassembled WGS sequence"/>
</dbReference>
<dbReference type="PANTHER" id="PTHR10920:SF18">
    <property type="entry name" value="RRNA METHYLTRANSFERASE 2, MITOCHONDRIAL"/>
    <property type="match status" value="1"/>
</dbReference>
<accession>A0A1R0GVF5</accession>
<evidence type="ECO:0000256" key="5">
    <source>
        <dbReference type="ARBA" id="ARBA00022691"/>
    </source>
</evidence>
<keyword evidence="9" id="KW-1185">Reference proteome</keyword>
<name>A0A1R0GVF5_9FUNG</name>
<reference evidence="8 9" key="1">
    <citation type="journal article" date="2016" name="Mol. Biol. Evol.">
        <title>Genome-Wide Survey of Gut Fungi (Harpellales) Reveals the First Horizontally Transferred Ubiquitin Gene from a Mosquito Host.</title>
        <authorList>
            <person name="Wang Y."/>
            <person name="White M.M."/>
            <person name="Kvist S."/>
            <person name="Moncalvo J.M."/>
        </authorList>
    </citation>
    <scope>NUCLEOTIDE SEQUENCE [LARGE SCALE GENOMIC DNA]</scope>
    <source>
        <strain evidence="8 9">ALG-7-W6</strain>
    </source>
</reference>
<dbReference type="EMBL" id="LSSL01003021">
    <property type="protein sequence ID" value="OLY80890.1"/>
    <property type="molecule type" value="Genomic_DNA"/>
</dbReference>
<dbReference type="InterPro" id="IPR029063">
    <property type="entry name" value="SAM-dependent_MTases_sf"/>
</dbReference>
<organism evidence="8 9">
    <name type="scientific">Smittium mucronatum</name>
    <dbReference type="NCBI Taxonomy" id="133383"/>
    <lineage>
        <taxon>Eukaryota</taxon>
        <taxon>Fungi</taxon>
        <taxon>Fungi incertae sedis</taxon>
        <taxon>Zoopagomycota</taxon>
        <taxon>Kickxellomycotina</taxon>
        <taxon>Harpellomycetes</taxon>
        <taxon>Harpellales</taxon>
        <taxon>Legeriomycetaceae</taxon>
        <taxon>Smittium</taxon>
    </lineage>
</organism>
<evidence type="ECO:0000256" key="3">
    <source>
        <dbReference type="ARBA" id="ARBA00022603"/>
    </source>
</evidence>
<keyword evidence="2" id="KW-0698">rRNA processing</keyword>
<evidence type="ECO:0000256" key="1">
    <source>
        <dbReference type="ARBA" id="ARBA00009258"/>
    </source>
</evidence>
<evidence type="ECO:0000313" key="8">
    <source>
        <dbReference type="EMBL" id="OLY80890.1"/>
    </source>
</evidence>
<dbReference type="GO" id="GO:0008650">
    <property type="term" value="F:rRNA (uridine-2'-O-)-methyltransferase activity"/>
    <property type="evidence" value="ECO:0007669"/>
    <property type="project" value="TreeGrafter"/>
</dbReference>
<evidence type="ECO:0000256" key="2">
    <source>
        <dbReference type="ARBA" id="ARBA00022552"/>
    </source>
</evidence>
<dbReference type="Gene3D" id="3.40.50.150">
    <property type="entry name" value="Vaccinia Virus protein VP39"/>
    <property type="match status" value="1"/>
</dbReference>
<keyword evidence="3 8" id="KW-0489">Methyltransferase</keyword>